<gene>
    <name evidence="1" type="ORF">OJ997_27370</name>
</gene>
<dbReference type="Proteomes" id="UP001147653">
    <property type="component" value="Unassembled WGS sequence"/>
</dbReference>
<evidence type="ECO:0000313" key="1">
    <source>
        <dbReference type="EMBL" id="MDA0184059.1"/>
    </source>
</evidence>
<name>A0A9X3NEW4_9ACTN</name>
<reference evidence="1" key="1">
    <citation type="submission" date="2022-10" db="EMBL/GenBank/DDBJ databases">
        <title>The WGS of Solirubrobacter phytolaccae KCTC 29190.</title>
        <authorList>
            <person name="Jiang Z."/>
        </authorList>
    </citation>
    <scope>NUCLEOTIDE SEQUENCE</scope>
    <source>
        <strain evidence="1">KCTC 29190</strain>
    </source>
</reference>
<organism evidence="1 2">
    <name type="scientific">Solirubrobacter phytolaccae</name>
    <dbReference type="NCBI Taxonomy" id="1404360"/>
    <lineage>
        <taxon>Bacteria</taxon>
        <taxon>Bacillati</taxon>
        <taxon>Actinomycetota</taxon>
        <taxon>Thermoleophilia</taxon>
        <taxon>Solirubrobacterales</taxon>
        <taxon>Solirubrobacteraceae</taxon>
        <taxon>Solirubrobacter</taxon>
    </lineage>
</organism>
<evidence type="ECO:0000313" key="2">
    <source>
        <dbReference type="Proteomes" id="UP001147653"/>
    </source>
</evidence>
<dbReference type="AlphaFoldDB" id="A0A9X3NEW4"/>
<sequence length="109" mass="12959">MIRIDAPARGVFPWPATQQSGRLIDAHQLLAAVQQRAGDASLTIHDLDHAMRRLHGHRLNYPLSRVVRSVIRTLLRSDRPRDRRPVYFIDDWTWRRELRRLPRRQGRPR</sequence>
<comment type="caution">
    <text evidence="1">The sequence shown here is derived from an EMBL/GenBank/DDBJ whole genome shotgun (WGS) entry which is preliminary data.</text>
</comment>
<proteinExistence type="predicted"/>
<accession>A0A9X3NEW4</accession>
<dbReference type="RefSeq" id="WP_270028476.1">
    <property type="nucleotide sequence ID" value="NZ_JAPDDP010000067.1"/>
</dbReference>
<dbReference type="EMBL" id="JAPDDP010000067">
    <property type="protein sequence ID" value="MDA0184059.1"/>
    <property type="molecule type" value="Genomic_DNA"/>
</dbReference>
<protein>
    <submittedName>
        <fullName evidence="1">Uncharacterized protein</fullName>
    </submittedName>
</protein>
<keyword evidence="2" id="KW-1185">Reference proteome</keyword>